<proteinExistence type="predicted"/>
<sequence length="138" mass="14659">MDLLINIDVDDIALAEAFYRDAFGLRAGRRFGEDGVEMLGAAVPIYLLRKQAGTRPAPQATDARHYGRHWTPVHLDIVVTDCDAAVARAMAAGATLETPATTHPWGRIAGLADPFGHGLCILQFLGSGYDAIAGQADG</sequence>
<dbReference type="PROSITE" id="PS51819">
    <property type="entry name" value="VOC"/>
    <property type="match status" value="1"/>
</dbReference>
<dbReference type="SUPFAM" id="SSF54593">
    <property type="entry name" value="Glyoxalase/Bleomycin resistance protein/Dihydroxybiphenyl dioxygenase"/>
    <property type="match status" value="1"/>
</dbReference>
<gene>
    <name evidence="2" type="ORF">BAU08_00380</name>
</gene>
<evidence type="ECO:0000259" key="1">
    <source>
        <dbReference type="PROSITE" id="PS51819"/>
    </source>
</evidence>
<reference evidence="2 3" key="1">
    <citation type="submission" date="2016-06" db="EMBL/GenBank/DDBJ databases">
        <title>Complete genome sequences of Bordetella bronchialis and Bordetella flabilis.</title>
        <authorList>
            <person name="LiPuma J.J."/>
            <person name="Spilker T."/>
        </authorList>
    </citation>
    <scope>NUCLEOTIDE SEQUENCE [LARGE SCALE GENOMIC DNA]</scope>
    <source>
        <strain evidence="2 3">AU17976</strain>
    </source>
</reference>
<name>A0A193FRS1_9BORD</name>
<protein>
    <submittedName>
        <fullName evidence="2">Glyoxalase</fullName>
    </submittedName>
</protein>
<feature type="domain" description="VOC" evidence="1">
    <location>
        <begin position="1"/>
        <end position="124"/>
    </location>
</feature>
<dbReference type="STRING" id="463025.BAU08_00380"/>
<evidence type="ECO:0000313" key="2">
    <source>
        <dbReference type="EMBL" id="ANN70003.1"/>
    </source>
</evidence>
<dbReference type="InterPro" id="IPR029068">
    <property type="entry name" value="Glyas_Bleomycin-R_OHBP_Dase"/>
</dbReference>
<accession>A0A193FRS1</accession>
<dbReference type="AlphaFoldDB" id="A0A193FRS1"/>
<dbReference type="InterPro" id="IPR041581">
    <property type="entry name" value="Glyoxalase_6"/>
</dbReference>
<dbReference type="RefSeq" id="WP_066667606.1">
    <property type="nucleotide sequence ID" value="NZ_CP016171.1"/>
</dbReference>
<dbReference type="InterPro" id="IPR037523">
    <property type="entry name" value="VOC_core"/>
</dbReference>
<evidence type="ECO:0000313" key="3">
    <source>
        <dbReference type="Proteomes" id="UP000092213"/>
    </source>
</evidence>
<dbReference type="Gene3D" id="3.10.180.10">
    <property type="entry name" value="2,3-Dihydroxybiphenyl 1,2-Dioxygenase, domain 1"/>
    <property type="match status" value="1"/>
</dbReference>
<dbReference type="Proteomes" id="UP000092213">
    <property type="component" value="Chromosome"/>
</dbReference>
<dbReference type="Pfam" id="PF18029">
    <property type="entry name" value="Glyoxalase_6"/>
    <property type="match status" value="1"/>
</dbReference>
<organism evidence="2 3">
    <name type="scientific">Bordetella bronchialis</name>
    <dbReference type="NCBI Taxonomy" id="463025"/>
    <lineage>
        <taxon>Bacteria</taxon>
        <taxon>Pseudomonadati</taxon>
        <taxon>Pseudomonadota</taxon>
        <taxon>Betaproteobacteria</taxon>
        <taxon>Burkholderiales</taxon>
        <taxon>Alcaligenaceae</taxon>
        <taxon>Bordetella</taxon>
    </lineage>
</organism>
<dbReference type="EMBL" id="CP016171">
    <property type="protein sequence ID" value="ANN70003.1"/>
    <property type="molecule type" value="Genomic_DNA"/>
</dbReference>